<name>A0AAV5NK62_9VIBR</name>
<dbReference type="AlphaFoldDB" id="A0AAV5NK62"/>
<dbReference type="Proteomes" id="UP001156690">
    <property type="component" value="Unassembled WGS sequence"/>
</dbReference>
<proteinExistence type="predicted"/>
<gene>
    <name evidence="1" type="ORF">GCM10007932_03490</name>
</gene>
<protein>
    <submittedName>
        <fullName evidence="1">Uncharacterized protein</fullName>
    </submittedName>
</protein>
<comment type="caution">
    <text evidence="1">The sequence shown here is derived from an EMBL/GenBank/DDBJ whole genome shotgun (WGS) entry which is preliminary data.</text>
</comment>
<evidence type="ECO:0000313" key="2">
    <source>
        <dbReference type="Proteomes" id="UP001156690"/>
    </source>
</evidence>
<accession>A0AAV5NK62</accession>
<keyword evidence="2" id="KW-1185">Reference proteome</keyword>
<reference evidence="2" key="1">
    <citation type="journal article" date="2019" name="Int. J. Syst. Evol. Microbiol.">
        <title>The Global Catalogue of Microorganisms (GCM) 10K type strain sequencing project: providing services to taxonomists for standard genome sequencing and annotation.</title>
        <authorList>
            <consortium name="The Broad Institute Genomics Platform"/>
            <consortium name="The Broad Institute Genome Sequencing Center for Infectious Disease"/>
            <person name="Wu L."/>
            <person name="Ma J."/>
        </authorList>
    </citation>
    <scope>NUCLEOTIDE SEQUENCE [LARGE SCALE GENOMIC DNA]</scope>
    <source>
        <strain evidence="2">NBRC 15640</strain>
    </source>
</reference>
<sequence length="162" mass="18415">MDHFSVTEARDALLESGVMFPSKEEARKYVYKQLLSFEGKGWLLADGVRRDKRYHVTAEFKSLTVEPQVLSGKKRKVNSNAQLMESDLNVLVQEKKMYEGELAITLGEVEEYQSLLSRFPSSQTDLLPLYDAAKERSAKLLGKVNALNNYVHIAKDKAQKKC</sequence>
<dbReference type="EMBL" id="BSNX01000003">
    <property type="protein sequence ID" value="GLQ70989.1"/>
    <property type="molecule type" value="Genomic_DNA"/>
</dbReference>
<organism evidence="1 2">
    <name type="scientific">Vibrio penaeicida</name>
    <dbReference type="NCBI Taxonomy" id="104609"/>
    <lineage>
        <taxon>Bacteria</taxon>
        <taxon>Pseudomonadati</taxon>
        <taxon>Pseudomonadota</taxon>
        <taxon>Gammaproteobacteria</taxon>
        <taxon>Vibrionales</taxon>
        <taxon>Vibrionaceae</taxon>
        <taxon>Vibrio</taxon>
    </lineage>
</organism>
<evidence type="ECO:0000313" key="1">
    <source>
        <dbReference type="EMBL" id="GLQ70989.1"/>
    </source>
</evidence>